<keyword evidence="2" id="KW-1185">Reference proteome</keyword>
<dbReference type="Gene3D" id="3.40.1350.10">
    <property type="match status" value="1"/>
</dbReference>
<dbReference type="EMBL" id="FOOE01000045">
    <property type="protein sequence ID" value="SFG28642.1"/>
    <property type="molecule type" value="Genomic_DNA"/>
</dbReference>
<dbReference type="AlphaFoldDB" id="A0A1I2QJQ5"/>
<accession>A0A1I2QJQ5</accession>
<name>A0A1I2QJQ5_9CLOT</name>
<protein>
    <recommendedName>
        <fullName evidence="3">PD(D/E)XK endonuclease domain-containing protein</fullName>
    </recommendedName>
</protein>
<evidence type="ECO:0000313" key="1">
    <source>
        <dbReference type="EMBL" id="SFG28642.1"/>
    </source>
</evidence>
<dbReference type="Proteomes" id="UP000182135">
    <property type="component" value="Unassembled WGS sequence"/>
</dbReference>
<evidence type="ECO:0000313" key="2">
    <source>
        <dbReference type="Proteomes" id="UP000182135"/>
    </source>
</evidence>
<dbReference type="InterPro" id="IPR011856">
    <property type="entry name" value="tRNA_endonuc-like_dom_sf"/>
</dbReference>
<sequence>MVTKNTKLSNAIRRNGGFLVWSIKIGANQSECETRLGFDGEMKIKSILENMGYKVDKMTTKHPYDLLVNDNIKIDIKTAHKYTSDTGWSSYSFNLEKKNPTCDIYIFYCIDDDKILVIPSKYLKQTQLCITDKKSKYDKYRDRYDYLKKYDEFYRNVI</sequence>
<evidence type="ECO:0008006" key="3">
    <source>
        <dbReference type="Google" id="ProtNLM"/>
    </source>
</evidence>
<proteinExistence type="predicted"/>
<dbReference type="STRING" id="1529.SAMN04487885_1455"/>
<organism evidence="1 2">
    <name type="scientific">Clostridium cadaveris</name>
    <dbReference type="NCBI Taxonomy" id="1529"/>
    <lineage>
        <taxon>Bacteria</taxon>
        <taxon>Bacillati</taxon>
        <taxon>Bacillota</taxon>
        <taxon>Clostridia</taxon>
        <taxon>Eubacteriales</taxon>
        <taxon>Clostridiaceae</taxon>
        <taxon>Clostridium</taxon>
    </lineage>
</organism>
<gene>
    <name evidence="1" type="ORF">SAMN04487885_1455</name>
</gene>
<reference evidence="1" key="1">
    <citation type="submission" date="2016-10" db="EMBL/GenBank/DDBJ databases">
        <authorList>
            <person name="de Groot N.N."/>
        </authorList>
    </citation>
    <scope>NUCLEOTIDE SEQUENCE [LARGE SCALE GENOMIC DNA]</scope>
    <source>
        <strain evidence="1">NLAE-zl-G419</strain>
    </source>
</reference>
<dbReference type="GO" id="GO:0003676">
    <property type="term" value="F:nucleic acid binding"/>
    <property type="evidence" value="ECO:0007669"/>
    <property type="project" value="InterPro"/>
</dbReference>